<evidence type="ECO:0000313" key="3">
    <source>
        <dbReference type="Proteomes" id="UP000479710"/>
    </source>
</evidence>
<dbReference type="EMBL" id="SPHZ02000010">
    <property type="protein sequence ID" value="KAF0897057.1"/>
    <property type="molecule type" value="Genomic_DNA"/>
</dbReference>
<accession>A0A6G1CAN8</accession>
<evidence type="ECO:0000256" key="1">
    <source>
        <dbReference type="SAM" id="MobiDB-lite"/>
    </source>
</evidence>
<gene>
    <name evidence="2" type="ORF">E2562_032381</name>
</gene>
<dbReference type="AlphaFoldDB" id="A0A6G1CAN8"/>
<organism evidence="2 3">
    <name type="scientific">Oryza meyeriana var. granulata</name>
    <dbReference type="NCBI Taxonomy" id="110450"/>
    <lineage>
        <taxon>Eukaryota</taxon>
        <taxon>Viridiplantae</taxon>
        <taxon>Streptophyta</taxon>
        <taxon>Embryophyta</taxon>
        <taxon>Tracheophyta</taxon>
        <taxon>Spermatophyta</taxon>
        <taxon>Magnoliopsida</taxon>
        <taxon>Liliopsida</taxon>
        <taxon>Poales</taxon>
        <taxon>Poaceae</taxon>
        <taxon>BOP clade</taxon>
        <taxon>Oryzoideae</taxon>
        <taxon>Oryzeae</taxon>
        <taxon>Oryzinae</taxon>
        <taxon>Oryza</taxon>
        <taxon>Oryza meyeriana</taxon>
    </lineage>
</organism>
<sequence length="79" mass="8417">MSSSAKDGQRVAAARAELNDDSGGGWQRLRQRVVVAQAELGGGWRRLGRSSVVARWSSVVAAWMELAAAPKCFGENSSL</sequence>
<proteinExistence type="predicted"/>
<feature type="region of interest" description="Disordered" evidence="1">
    <location>
        <begin position="1"/>
        <end position="24"/>
    </location>
</feature>
<keyword evidence="3" id="KW-1185">Reference proteome</keyword>
<name>A0A6G1CAN8_9ORYZ</name>
<comment type="caution">
    <text evidence="2">The sequence shown here is derived from an EMBL/GenBank/DDBJ whole genome shotgun (WGS) entry which is preliminary data.</text>
</comment>
<evidence type="ECO:0000313" key="2">
    <source>
        <dbReference type="EMBL" id="KAF0897057.1"/>
    </source>
</evidence>
<reference evidence="2 3" key="1">
    <citation type="submission" date="2019-11" db="EMBL/GenBank/DDBJ databases">
        <title>Whole genome sequence of Oryza granulata.</title>
        <authorList>
            <person name="Li W."/>
        </authorList>
    </citation>
    <scope>NUCLEOTIDE SEQUENCE [LARGE SCALE GENOMIC DNA]</scope>
    <source>
        <strain evidence="3">cv. Menghai</strain>
        <tissue evidence="2">Leaf</tissue>
    </source>
</reference>
<protein>
    <submittedName>
        <fullName evidence="2">Uncharacterized protein</fullName>
    </submittedName>
</protein>
<dbReference type="Proteomes" id="UP000479710">
    <property type="component" value="Unassembled WGS sequence"/>
</dbReference>